<reference evidence="14" key="2">
    <citation type="submission" date="2021-04" db="EMBL/GenBank/DDBJ databases">
        <authorList>
            <person name="Gilroy R."/>
        </authorList>
    </citation>
    <scope>NUCLEOTIDE SEQUENCE</scope>
    <source>
        <strain evidence="14">5032</strain>
    </source>
</reference>
<keyword evidence="2" id="KW-1003">Cell membrane</keyword>
<evidence type="ECO:0000256" key="3">
    <source>
        <dbReference type="ARBA" id="ARBA00022500"/>
    </source>
</evidence>
<dbReference type="CDD" id="cd18773">
    <property type="entry name" value="PDC1_HK_sensor"/>
    <property type="match status" value="1"/>
</dbReference>
<evidence type="ECO:0000259" key="12">
    <source>
        <dbReference type="PROSITE" id="PS50111"/>
    </source>
</evidence>
<feature type="region of interest" description="Disordered" evidence="10">
    <location>
        <begin position="378"/>
        <end position="401"/>
    </location>
</feature>
<keyword evidence="5 11" id="KW-1133">Transmembrane helix</keyword>
<name>A0A9D2HJ77_9BACT</name>
<dbReference type="Proteomes" id="UP000823821">
    <property type="component" value="Unassembled WGS sequence"/>
</dbReference>
<feature type="domain" description="Methyl-accepting transducer" evidence="12">
    <location>
        <begin position="422"/>
        <end position="573"/>
    </location>
</feature>
<dbReference type="GO" id="GO:0007165">
    <property type="term" value="P:signal transduction"/>
    <property type="evidence" value="ECO:0007669"/>
    <property type="project" value="UniProtKB-KW"/>
</dbReference>
<feature type="compositionally biased region" description="Basic and acidic residues" evidence="10">
    <location>
        <begin position="378"/>
        <end position="394"/>
    </location>
</feature>
<evidence type="ECO:0000256" key="4">
    <source>
        <dbReference type="ARBA" id="ARBA00022692"/>
    </source>
</evidence>
<evidence type="ECO:0000256" key="9">
    <source>
        <dbReference type="PROSITE-ProRule" id="PRU00284"/>
    </source>
</evidence>
<dbReference type="SMART" id="SM00304">
    <property type="entry name" value="HAMP"/>
    <property type="match status" value="1"/>
</dbReference>
<feature type="region of interest" description="Disordered" evidence="10">
    <location>
        <begin position="437"/>
        <end position="456"/>
    </location>
</feature>
<evidence type="ECO:0000256" key="5">
    <source>
        <dbReference type="ARBA" id="ARBA00022989"/>
    </source>
</evidence>
<feature type="transmembrane region" description="Helical" evidence="11">
    <location>
        <begin position="297"/>
        <end position="320"/>
    </location>
</feature>
<dbReference type="PANTHER" id="PTHR32089">
    <property type="entry name" value="METHYL-ACCEPTING CHEMOTAXIS PROTEIN MCPB"/>
    <property type="match status" value="1"/>
</dbReference>
<dbReference type="SMART" id="SM00283">
    <property type="entry name" value="MA"/>
    <property type="match status" value="1"/>
</dbReference>
<feature type="compositionally biased region" description="Polar residues" evidence="10">
    <location>
        <begin position="437"/>
        <end position="448"/>
    </location>
</feature>
<feature type="non-terminal residue" evidence="14">
    <location>
        <position position="573"/>
    </location>
</feature>
<dbReference type="Gene3D" id="1.10.287.950">
    <property type="entry name" value="Methyl-accepting chemotaxis protein"/>
    <property type="match status" value="1"/>
</dbReference>
<dbReference type="AlphaFoldDB" id="A0A9D2HJ77"/>
<dbReference type="SUPFAM" id="SSF58104">
    <property type="entry name" value="Methyl-accepting chemotaxis protein (MCP) signaling domain"/>
    <property type="match status" value="1"/>
</dbReference>
<sequence length="573" mass="60937">MSIRLRIILGFLLTIFLTAIGGTIFSTLQMRDDANEKFAQTSRRQLALLNDYLDSFIKTARTNAAILATTEGLAGLADIIPNFSDTTESSDYASMLRPEARQALAPLRNMSGKNLDYLEIYIGYPNGAYASGTFDMKVPAGFNASKRPWFISTNNSAEDGLLSDAYVSLTGDIVFAVTHKIRNPDNTVAGIVGIDISLKSFSAMLARLDYGKTGHFLVLESTGRLLCDPSAPANVGKFAGKDLSDPGYEAIMRTESGILETSLGGMNVRACVLTTPQGWKLAAVQGIEEINADSNEAMLRLLLVNGIICLVALIIALLIARSITRPLGIMVNDTERVSQGDLSNIPNDSVFYGELLQLHHSLKRMVANLAKSIEEAHSKADEAAEQTARAKEASDAAAAAMQQAEQARREGILQAASQLEGATNAISAAATELSAQVQHSSRGAQQQADRAAETASAMNQMNATVLDVARNAGSAADVSDAMRRKAEEGADVVRKVVASIESVHELSLVLKQDMGKLGESAASIGQIMSVISDIADQTNLLALNAAIEAARAGEAGRGFAVVADEVRKLAEKT</sequence>
<dbReference type="InterPro" id="IPR004089">
    <property type="entry name" value="MCPsignal_dom"/>
</dbReference>
<dbReference type="Pfam" id="PF02743">
    <property type="entry name" value="dCache_1"/>
    <property type="match status" value="1"/>
</dbReference>
<keyword evidence="4 11" id="KW-0812">Transmembrane</keyword>
<evidence type="ECO:0000259" key="13">
    <source>
        <dbReference type="PROSITE" id="PS50885"/>
    </source>
</evidence>
<keyword evidence="3" id="KW-0145">Chemotaxis</keyword>
<gene>
    <name evidence="14" type="ORF">H9784_00005</name>
</gene>
<evidence type="ECO:0000256" key="6">
    <source>
        <dbReference type="ARBA" id="ARBA00023136"/>
    </source>
</evidence>
<dbReference type="Gene3D" id="3.30.450.20">
    <property type="entry name" value="PAS domain"/>
    <property type="match status" value="1"/>
</dbReference>
<dbReference type="PROSITE" id="PS50885">
    <property type="entry name" value="HAMP"/>
    <property type="match status" value="1"/>
</dbReference>
<dbReference type="EMBL" id="DWZD01000001">
    <property type="protein sequence ID" value="HJA77946.1"/>
    <property type="molecule type" value="Genomic_DNA"/>
</dbReference>
<dbReference type="GO" id="GO:0005886">
    <property type="term" value="C:plasma membrane"/>
    <property type="evidence" value="ECO:0007669"/>
    <property type="project" value="UniProtKB-SubCell"/>
</dbReference>
<evidence type="ECO:0000313" key="14">
    <source>
        <dbReference type="EMBL" id="HJA77946.1"/>
    </source>
</evidence>
<evidence type="ECO:0000256" key="11">
    <source>
        <dbReference type="SAM" id="Phobius"/>
    </source>
</evidence>
<evidence type="ECO:0000313" key="15">
    <source>
        <dbReference type="Proteomes" id="UP000823821"/>
    </source>
</evidence>
<dbReference type="Pfam" id="PF00015">
    <property type="entry name" value="MCPsignal"/>
    <property type="match status" value="1"/>
</dbReference>
<protein>
    <submittedName>
        <fullName evidence="14">Methyl-accepting chemotaxis protein</fullName>
    </submittedName>
</protein>
<keyword evidence="7 9" id="KW-0807">Transducer</keyword>
<evidence type="ECO:0000256" key="7">
    <source>
        <dbReference type="ARBA" id="ARBA00023224"/>
    </source>
</evidence>
<comment type="subcellular location">
    <subcellularLocation>
        <location evidence="1">Cell membrane</location>
        <topology evidence="1">Multi-pass membrane protein</topology>
    </subcellularLocation>
</comment>
<organism evidence="14 15">
    <name type="scientific">Candidatus Desulfovibrio intestinavium</name>
    <dbReference type="NCBI Taxonomy" id="2838534"/>
    <lineage>
        <taxon>Bacteria</taxon>
        <taxon>Pseudomonadati</taxon>
        <taxon>Thermodesulfobacteriota</taxon>
        <taxon>Desulfovibrionia</taxon>
        <taxon>Desulfovibrionales</taxon>
        <taxon>Desulfovibrionaceae</taxon>
        <taxon>Desulfovibrio</taxon>
    </lineage>
</organism>
<keyword evidence="6 11" id="KW-0472">Membrane</keyword>
<comment type="caution">
    <text evidence="14">The sequence shown here is derived from an EMBL/GenBank/DDBJ whole genome shotgun (WGS) entry which is preliminary data.</text>
</comment>
<feature type="domain" description="HAMP" evidence="13">
    <location>
        <begin position="321"/>
        <end position="374"/>
    </location>
</feature>
<dbReference type="InterPro" id="IPR033479">
    <property type="entry name" value="dCache_1"/>
</dbReference>
<proteinExistence type="inferred from homology"/>
<evidence type="ECO:0000256" key="2">
    <source>
        <dbReference type="ARBA" id="ARBA00022475"/>
    </source>
</evidence>
<evidence type="ECO:0000256" key="1">
    <source>
        <dbReference type="ARBA" id="ARBA00004651"/>
    </source>
</evidence>
<accession>A0A9D2HJ77</accession>
<evidence type="ECO:0000256" key="8">
    <source>
        <dbReference type="ARBA" id="ARBA00029447"/>
    </source>
</evidence>
<evidence type="ECO:0000256" key="10">
    <source>
        <dbReference type="SAM" id="MobiDB-lite"/>
    </source>
</evidence>
<dbReference type="PANTHER" id="PTHR32089:SF112">
    <property type="entry name" value="LYSOZYME-LIKE PROTEIN-RELATED"/>
    <property type="match status" value="1"/>
</dbReference>
<dbReference type="Gene3D" id="6.10.340.10">
    <property type="match status" value="1"/>
</dbReference>
<dbReference type="PROSITE" id="PS50111">
    <property type="entry name" value="CHEMOTAXIS_TRANSDUC_2"/>
    <property type="match status" value="1"/>
</dbReference>
<comment type="similarity">
    <text evidence="8">Belongs to the methyl-accepting chemotaxis (MCP) protein family.</text>
</comment>
<dbReference type="SUPFAM" id="SSF103190">
    <property type="entry name" value="Sensory domain-like"/>
    <property type="match status" value="1"/>
</dbReference>
<dbReference type="InterPro" id="IPR029151">
    <property type="entry name" value="Sensor-like_sf"/>
</dbReference>
<reference evidence="14" key="1">
    <citation type="journal article" date="2021" name="PeerJ">
        <title>Extensive microbial diversity within the chicken gut microbiome revealed by metagenomics and culture.</title>
        <authorList>
            <person name="Gilroy R."/>
            <person name="Ravi A."/>
            <person name="Getino M."/>
            <person name="Pursley I."/>
            <person name="Horton D.L."/>
            <person name="Alikhan N.F."/>
            <person name="Baker D."/>
            <person name="Gharbi K."/>
            <person name="Hall N."/>
            <person name="Watson M."/>
            <person name="Adriaenssens E.M."/>
            <person name="Foster-Nyarko E."/>
            <person name="Jarju S."/>
            <person name="Secka A."/>
            <person name="Antonio M."/>
            <person name="Oren A."/>
            <person name="Chaudhuri R.R."/>
            <person name="La Ragione R."/>
            <person name="Hildebrand F."/>
            <person name="Pallen M.J."/>
        </authorList>
    </citation>
    <scope>NUCLEOTIDE SEQUENCE</scope>
    <source>
        <strain evidence="14">5032</strain>
    </source>
</reference>
<dbReference type="InterPro" id="IPR003660">
    <property type="entry name" value="HAMP_dom"/>
</dbReference>
<dbReference type="GO" id="GO:0006935">
    <property type="term" value="P:chemotaxis"/>
    <property type="evidence" value="ECO:0007669"/>
    <property type="project" value="UniProtKB-KW"/>
</dbReference>